<reference evidence="2" key="3">
    <citation type="submission" date="2025-08" db="UniProtKB">
        <authorList>
            <consortium name="RefSeq"/>
        </authorList>
    </citation>
    <scope>IDENTIFICATION</scope>
    <source>
        <strain evidence="2">NI907</strain>
    </source>
</reference>
<gene>
    <name evidence="2" type="ORF">PgNI_11060</name>
</gene>
<dbReference type="AlphaFoldDB" id="A0A6P8AZE0"/>
<dbReference type="RefSeq" id="XP_030980242.1">
    <property type="nucleotide sequence ID" value="XM_031131034.1"/>
</dbReference>
<reference evidence="1 2" key="1">
    <citation type="journal article" date="2019" name="Mol. Biol. Evol.">
        <title>Blast fungal genomes show frequent chromosomal changes, gene gains and losses, and effector gene turnover.</title>
        <authorList>
            <person name="Gomez Luciano L.B."/>
            <person name="Jason Tsai I."/>
            <person name="Chuma I."/>
            <person name="Tosa Y."/>
            <person name="Chen Y.H."/>
            <person name="Li J.Y."/>
            <person name="Li M.Y."/>
            <person name="Jade Lu M.Y."/>
            <person name="Nakayashiki H."/>
            <person name="Li W.H."/>
        </authorList>
    </citation>
    <scope>NUCLEOTIDE SEQUENCE [LARGE SCALE GENOMIC DNA]</scope>
    <source>
        <strain evidence="1 2">NI907</strain>
    </source>
</reference>
<name>A0A6P8AZE0_PYRGI</name>
<dbReference type="KEGG" id="pgri:PgNI_11060"/>
<dbReference type="Proteomes" id="UP000515153">
    <property type="component" value="Chromosome VII"/>
</dbReference>
<organism evidence="1 2">
    <name type="scientific">Pyricularia grisea</name>
    <name type="common">Crabgrass-specific blast fungus</name>
    <name type="synonym">Magnaporthe grisea</name>
    <dbReference type="NCBI Taxonomy" id="148305"/>
    <lineage>
        <taxon>Eukaryota</taxon>
        <taxon>Fungi</taxon>
        <taxon>Dikarya</taxon>
        <taxon>Ascomycota</taxon>
        <taxon>Pezizomycotina</taxon>
        <taxon>Sordariomycetes</taxon>
        <taxon>Sordariomycetidae</taxon>
        <taxon>Magnaporthales</taxon>
        <taxon>Pyriculariaceae</taxon>
        <taxon>Pyricularia</taxon>
    </lineage>
</organism>
<proteinExistence type="predicted"/>
<protein>
    <submittedName>
        <fullName evidence="2">Uncharacterized protein</fullName>
    </submittedName>
</protein>
<dbReference type="GeneID" id="41965939"/>
<accession>A0A6P8AZE0</accession>
<sequence length="186" mass="21113">MATITENLDHLDVDNTFPIATTITPDVLQRYGGVNHQAAQDFGDTIIGSVGSAPFLAKKWDEIVPGQTFYIYLVDMHDCASSIRVIRWLDDTGHYHSQPLSRDVRLSKLTVKMWAEKAPIPWTSILSYTMFVPGKASKTTDNTAWIPNAGIKVFRDSLCAWHIPGRTVYHSLWSEWTKPRYRFKGL</sequence>
<keyword evidence="1" id="KW-1185">Reference proteome</keyword>
<evidence type="ECO:0000313" key="2">
    <source>
        <dbReference type="RefSeq" id="XP_030980242.1"/>
    </source>
</evidence>
<reference evidence="2" key="2">
    <citation type="submission" date="2019-10" db="EMBL/GenBank/DDBJ databases">
        <authorList>
            <consortium name="NCBI Genome Project"/>
        </authorList>
    </citation>
    <scope>NUCLEOTIDE SEQUENCE</scope>
    <source>
        <strain evidence="2">NI907</strain>
    </source>
</reference>
<evidence type="ECO:0000313" key="1">
    <source>
        <dbReference type="Proteomes" id="UP000515153"/>
    </source>
</evidence>